<name>A0A137NTH5_CONC2</name>
<protein>
    <recommendedName>
        <fullName evidence="1">Zn(2)-C6 fungal-type domain-containing protein</fullName>
    </recommendedName>
</protein>
<dbReference type="EMBL" id="KQ964775">
    <property type="protein sequence ID" value="KXN66039.1"/>
    <property type="molecule type" value="Genomic_DNA"/>
</dbReference>
<reference evidence="2 3" key="1">
    <citation type="journal article" date="2015" name="Genome Biol. Evol.">
        <title>Phylogenomic analyses indicate that early fungi evolved digesting cell walls of algal ancestors of land plants.</title>
        <authorList>
            <person name="Chang Y."/>
            <person name="Wang S."/>
            <person name="Sekimoto S."/>
            <person name="Aerts A.L."/>
            <person name="Choi C."/>
            <person name="Clum A."/>
            <person name="LaButti K.M."/>
            <person name="Lindquist E.A."/>
            <person name="Yee Ngan C."/>
            <person name="Ohm R.A."/>
            <person name="Salamov A.A."/>
            <person name="Grigoriev I.V."/>
            <person name="Spatafora J.W."/>
            <person name="Berbee M.L."/>
        </authorList>
    </citation>
    <scope>NUCLEOTIDE SEQUENCE [LARGE SCALE GENOMIC DNA]</scope>
    <source>
        <strain evidence="2 3">NRRL 28638</strain>
    </source>
</reference>
<evidence type="ECO:0000313" key="2">
    <source>
        <dbReference type="EMBL" id="KXN66039.1"/>
    </source>
</evidence>
<dbReference type="InterPro" id="IPR020448">
    <property type="entry name" value="Maltose_ferment_reg_DNA-bd"/>
</dbReference>
<evidence type="ECO:0000313" key="3">
    <source>
        <dbReference type="Proteomes" id="UP000070444"/>
    </source>
</evidence>
<dbReference type="CDD" id="cd00067">
    <property type="entry name" value="GAL4"/>
    <property type="match status" value="1"/>
</dbReference>
<accession>A0A137NTH5</accession>
<evidence type="ECO:0000259" key="1">
    <source>
        <dbReference type="PROSITE" id="PS50048"/>
    </source>
</evidence>
<sequence>MQNLFSPESLKPKAPLPKPCDRCKKHRVKCDRNPLQCNHCKKRGIPCTYVSVPKKRGP</sequence>
<dbReference type="SUPFAM" id="SSF57701">
    <property type="entry name" value="Zn2/Cys6 DNA-binding domain"/>
    <property type="match status" value="1"/>
</dbReference>
<dbReference type="OrthoDB" id="2123952at2759"/>
<keyword evidence="3" id="KW-1185">Reference proteome</keyword>
<dbReference type="AlphaFoldDB" id="A0A137NTH5"/>
<organism evidence="2 3">
    <name type="scientific">Conidiobolus coronatus (strain ATCC 28846 / CBS 209.66 / NRRL 28638)</name>
    <name type="common">Delacroixia coronata</name>
    <dbReference type="NCBI Taxonomy" id="796925"/>
    <lineage>
        <taxon>Eukaryota</taxon>
        <taxon>Fungi</taxon>
        <taxon>Fungi incertae sedis</taxon>
        <taxon>Zoopagomycota</taxon>
        <taxon>Entomophthoromycotina</taxon>
        <taxon>Entomophthoromycetes</taxon>
        <taxon>Entomophthorales</taxon>
        <taxon>Ancylistaceae</taxon>
        <taxon>Conidiobolus</taxon>
    </lineage>
</organism>
<dbReference type="GO" id="GO:0008270">
    <property type="term" value="F:zinc ion binding"/>
    <property type="evidence" value="ECO:0007669"/>
    <property type="project" value="InterPro"/>
</dbReference>
<dbReference type="PROSITE" id="PS00463">
    <property type="entry name" value="ZN2_CY6_FUNGAL_1"/>
    <property type="match status" value="1"/>
</dbReference>
<gene>
    <name evidence="2" type="ORF">CONCODRAFT_44117</name>
</gene>
<dbReference type="GO" id="GO:0003677">
    <property type="term" value="F:DNA binding"/>
    <property type="evidence" value="ECO:0007669"/>
    <property type="project" value="InterPro"/>
</dbReference>
<proteinExistence type="predicted"/>
<dbReference type="Proteomes" id="UP000070444">
    <property type="component" value="Unassembled WGS sequence"/>
</dbReference>
<dbReference type="PRINTS" id="PR00054">
    <property type="entry name" value="FUNGALZNCYS"/>
</dbReference>
<dbReference type="GO" id="GO:0000981">
    <property type="term" value="F:DNA-binding transcription factor activity, RNA polymerase II-specific"/>
    <property type="evidence" value="ECO:0007669"/>
    <property type="project" value="InterPro"/>
</dbReference>
<feature type="non-terminal residue" evidence="2">
    <location>
        <position position="58"/>
    </location>
</feature>
<dbReference type="GO" id="GO:0005634">
    <property type="term" value="C:nucleus"/>
    <property type="evidence" value="ECO:0007669"/>
    <property type="project" value="InterPro"/>
</dbReference>
<dbReference type="InterPro" id="IPR036864">
    <property type="entry name" value="Zn2-C6_fun-type_DNA-bd_sf"/>
</dbReference>
<dbReference type="SMART" id="SM00066">
    <property type="entry name" value="GAL4"/>
    <property type="match status" value="1"/>
</dbReference>
<dbReference type="InterPro" id="IPR001138">
    <property type="entry name" value="Zn2Cys6_DnaBD"/>
</dbReference>
<dbReference type="Pfam" id="PF00172">
    <property type="entry name" value="Zn_clus"/>
    <property type="match status" value="1"/>
</dbReference>
<dbReference type="PROSITE" id="PS50048">
    <property type="entry name" value="ZN2_CY6_FUNGAL_2"/>
    <property type="match status" value="1"/>
</dbReference>
<dbReference type="Gene3D" id="4.10.240.10">
    <property type="entry name" value="Zn(2)-C6 fungal-type DNA-binding domain"/>
    <property type="match status" value="1"/>
</dbReference>
<feature type="domain" description="Zn(2)-C6 fungal-type" evidence="1">
    <location>
        <begin position="19"/>
        <end position="49"/>
    </location>
</feature>